<dbReference type="OrthoDB" id="9800776at2"/>
<evidence type="ECO:0000256" key="1">
    <source>
        <dbReference type="ARBA" id="ARBA00022714"/>
    </source>
</evidence>
<keyword evidence="7" id="KW-0223">Dioxygenase</keyword>
<dbReference type="AlphaFoldDB" id="A0A1T4SZK8"/>
<keyword evidence="4" id="KW-0408">Iron</keyword>
<dbReference type="EMBL" id="FUWJ01000011">
    <property type="protein sequence ID" value="SKA33673.1"/>
    <property type="molecule type" value="Genomic_DNA"/>
</dbReference>
<name>A0A1T4SZK8_9HYPH</name>
<keyword evidence="8" id="KW-1185">Reference proteome</keyword>
<dbReference type="RefSeq" id="WP_085937116.1">
    <property type="nucleotide sequence ID" value="NZ_FUWJ01000011.1"/>
</dbReference>
<keyword evidence="1" id="KW-0001">2Fe-2S</keyword>
<dbReference type="GO" id="GO:0051213">
    <property type="term" value="F:dioxygenase activity"/>
    <property type="evidence" value="ECO:0007669"/>
    <property type="project" value="UniProtKB-KW"/>
</dbReference>
<evidence type="ECO:0000256" key="5">
    <source>
        <dbReference type="ARBA" id="ARBA00023014"/>
    </source>
</evidence>
<dbReference type="SUPFAM" id="SSF50022">
    <property type="entry name" value="ISP domain"/>
    <property type="match status" value="1"/>
</dbReference>
<evidence type="ECO:0000256" key="3">
    <source>
        <dbReference type="ARBA" id="ARBA00023002"/>
    </source>
</evidence>
<gene>
    <name evidence="7" type="ORF">SAMN02745126_05384</name>
</gene>
<dbReference type="PANTHER" id="PTHR21266:SF60">
    <property type="entry name" value="3-KETOSTEROID-9-ALPHA-MONOOXYGENASE, OXYGENASE COMPONENT"/>
    <property type="match status" value="1"/>
</dbReference>
<evidence type="ECO:0000256" key="2">
    <source>
        <dbReference type="ARBA" id="ARBA00022723"/>
    </source>
</evidence>
<dbReference type="Gene3D" id="2.102.10.10">
    <property type="entry name" value="Rieske [2Fe-2S] iron-sulphur domain"/>
    <property type="match status" value="1"/>
</dbReference>
<keyword evidence="5" id="KW-0411">Iron-sulfur</keyword>
<dbReference type="InterPro" id="IPR050584">
    <property type="entry name" value="Cholesterol_7-desaturase"/>
</dbReference>
<evidence type="ECO:0000313" key="8">
    <source>
        <dbReference type="Proteomes" id="UP000190092"/>
    </source>
</evidence>
<dbReference type="GO" id="GO:0005737">
    <property type="term" value="C:cytoplasm"/>
    <property type="evidence" value="ECO:0007669"/>
    <property type="project" value="TreeGrafter"/>
</dbReference>
<protein>
    <submittedName>
        <fullName evidence="7">Phenylpropionate dioxygenase, large terminal subunit</fullName>
    </submittedName>
</protein>
<dbReference type="GO" id="GO:0046872">
    <property type="term" value="F:metal ion binding"/>
    <property type="evidence" value="ECO:0007669"/>
    <property type="project" value="UniProtKB-KW"/>
</dbReference>
<reference evidence="8" key="1">
    <citation type="submission" date="2017-02" db="EMBL/GenBank/DDBJ databases">
        <authorList>
            <person name="Varghese N."/>
            <person name="Submissions S."/>
        </authorList>
    </citation>
    <scope>NUCLEOTIDE SEQUENCE [LARGE SCALE GENOMIC DNA]</scope>
    <source>
        <strain evidence="8">ATCC 27094</strain>
    </source>
</reference>
<dbReference type="InterPro" id="IPR017941">
    <property type="entry name" value="Rieske_2Fe-2S"/>
</dbReference>
<keyword evidence="2" id="KW-0479">Metal-binding</keyword>
<dbReference type="Proteomes" id="UP000190092">
    <property type="component" value="Unassembled WGS sequence"/>
</dbReference>
<organism evidence="7 8">
    <name type="scientific">Enhydrobacter aerosaccus</name>
    <dbReference type="NCBI Taxonomy" id="225324"/>
    <lineage>
        <taxon>Bacteria</taxon>
        <taxon>Pseudomonadati</taxon>
        <taxon>Pseudomonadota</taxon>
        <taxon>Alphaproteobacteria</taxon>
        <taxon>Hyphomicrobiales</taxon>
        <taxon>Enhydrobacter</taxon>
    </lineage>
</organism>
<dbReference type="GO" id="GO:0051537">
    <property type="term" value="F:2 iron, 2 sulfur cluster binding"/>
    <property type="evidence" value="ECO:0007669"/>
    <property type="project" value="UniProtKB-KW"/>
</dbReference>
<proteinExistence type="predicted"/>
<dbReference type="InterPro" id="IPR036922">
    <property type="entry name" value="Rieske_2Fe-2S_sf"/>
</dbReference>
<feature type="domain" description="Rieske" evidence="6">
    <location>
        <begin position="22"/>
        <end position="124"/>
    </location>
</feature>
<dbReference type="PROSITE" id="PS51296">
    <property type="entry name" value="RIESKE"/>
    <property type="match status" value="1"/>
</dbReference>
<accession>A0A1T4SZK8</accession>
<dbReference type="STRING" id="225324.SAMN02745126_05384"/>
<evidence type="ECO:0000313" key="7">
    <source>
        <dbReference type="EMBL" id="SKA33673.1"/>
    </source>
</evidence>
<sequence>MDTITTVDPAAARLDGSYYQTWYPVCLAGEVLAGTLLGVDILDTRVIVYRDDTGRAVVQSAWCPHLGADLSQGTLVEGQVRCPYHHWRFDRGGACSHIPTGDRIPSAARIVTYPTAEAWGFIWLFNGTTAMFDPPRMPDATEADLDWAAHFRGIRSGPGEAALSNGVDFQHLRTLHGLNTTEPDEITVRDHEIEFRVEAAGYSQHGIISGMSTFAQHLTPAGRDLFMLFCGAPIDRTRRRSFFTVGIPRRVDRQDGGQDESQALENLGVFVERLLSEDEPILERMRLRRGTLVASDRHLARYFRYAKEFPRAVPPGI</sequence>
<evidence type="ECO:0000256" key="4">
    <source>
        <dbReference type="ARBA" id="ARBA00023004"/>
    </source>
</evidence>
<keyword evidence="3" id="KW-0560">Oxidoreductase</keyword>
<evidence type="ECO:0000259" key="6">
    <source>
        <dbReference type="PROSITE" id="PS51296"/>
    </source>
</evidence>
<dbReference type="PANTHER" id="PTHR21266">
    <property type="entry name" value="IRON-SULFUR DOMAIN CONTAINING PROTEIN"/>
    <property type="match status" value="1"/>
</dbReference>
<dbReference type="Pfam" id="PF00355">
    <property type="entry name" value="Rieske"/>
    <property type="match status" value="1"/>
</dbReference>